<dbReference type="STRING" id="1802165.A3F94_00640"/>
<evidence type="ECO:0008006" key="4">
    <source>
        <dbReference type="Google" id="ProtNLM"/>
    </source>
</evidence>
<comment type="caution">
    <text evidence="2">The sequence shown here is derived from an EMBL/GenBank/DDBJ whole genome shotgun (WGS) entry which is preliminary data.</text>
</comment>
<sequence>MPKGNVKIFGGFSFPKKITVVSNKFRSLAKYNSDTQKIETTVKPLSDFQKKLINTVWLPRTLRNPILVYGLMWFALFGSMESSTVSLVRLISTVSFFTLGFWFISKRIAKWHGAEHMTIEAYLTEGDTSTEGIKKYSPINKRCGGRFLLPWLMVVVVFNFLNLGNWFITLGIVTILELDRFIPMHKVPVFRQASYLLQKYITTKEPNERELLTAQKAMLLLIEAHEELEQKQQKSL</sequence>
<feature type="transmembrane region" description="Helical" evidence="1">
    <location>
        <begin position="61"/>
        <end position="80"/>
    </location>
</feature>
<gene>
    <name evidence="2" type="ORF">A3F94_00640</name>
</gene>
<dbReference type="Pfam" id="PF07136">
    <property type="entry name" value="DUF1385"/>
    <property type="match status" value="1"/>
</dbReference>
<dbReference type="InterPro" id="IPR010787">
    <property type="entry name" value="DUF1385"/>
</dbReference>
<reference evidence="2 3" key="1">
    <citation type="journal article" date="2016" name="Nat. Commun.">
        <title>Thousands of microbial genomes shed light on interconnected biogeochemical processes in an aquifer system.</title>
        <authorList>
            <person name="Anantharaman K."/>
            <person name="Brown C.T."/>
            <person name="Hug L.A."/>
            <person name="Sharon I."/>
            <person name="Castelle C.J."/>
            <person name="Probst A.J."/>
            <person name="Thomas B.C."/>
            <person name="Singh A."/>
            <person name="Wilkins M.J."/>
            <person name="Karaoz U."/>
            <person name="Brodie E.L."/>
            <person name="Williams K.H."/>
            <person name="Hubbard S.S."/>
            <person name="Banfield J.F."/>
        </authorList>
    </citation>
    <scope>NUCLEOTIDE SEQUENCE [LARGE SCALE GENOMIC DNA]</scope>
</reference>
<name>A0A1G2HI33_9BACT</name>
<evidence type="ECO:0000313" key="2">
    <source>
        <dbReference type="EMBL" id="OGZ61901.1"/>
    </source>
</evidence>
<proteinExistence type="predicted"/>
<keyword evidence="1" id="KW-0812">Transmembrane</keyword>
<dbReference type="AlphaFoldDB" id="A0A1G2HI33"/>
<keyword evidence="1" id="KW-1133">Transmembrane helix</keyword>
<evidence type="ECO:0000256" key="1">
    <source>
        <dbReference type="SAM" id="Phobius"/>
    </source>
</evidence>
<accession>A0A1G2HI33</accession>
<dbReference type="EMBL" id="MHOK01000013">
    <property type="protein sequence ID" value="OGZ61901.1"/>
    <property type="molecule type" value="Genomic_DNA"/>
</dbReference>
<keyword evidence="1" id="KW-0472">Membrane</keyword>
<dbReference type="Proteomes" id="UP000176770">
    <property type="component" value="Unassembled WGS sequence"/>
</dbReference>
<protein>
    <recommendedName>
        <fullName evidence="4">DUF1385 domain-containing protein</fullName>
    </recommendedName>
</protein>
<organism evidence="2 3">
    <name type="scientific">Candidatus Spechtbacteria bacterium RIFCSPLOWO2_12_FULL_38_22</name>
    <dbReference type="NCBI Taxonomy" id="1802165"/>
    <lineage>
        <taxon>Bacteria</taxon>
        <taxon>Candidatus Spechtiibacteriota</taxon>
    </lineage>
</organism>
<feature type="transmembrane region" description="Helical" evidence="1">
    <location>
        <begin position="86"/>
        <end position="104"/>
    </location>
</feature>
<evidence type="ECO:0000313" key="3">
    <source>
        <dbReference type="Proteomes" id="UP000176770"/>
    </source>
</evidence>